<dbReference type="InterPro" id="IPR003834">
    <property type="entry name" value="Cyt_c_assmbl_TM_dom"/>
</dbReference>
<feature type="transmembrane region" description="Helical" evidence="7">
    <location>
        <begin position="6"/>
        <end position="29"/>
    </location>
</feature>
<comment type="subcellular location">
    <subcellularLocation>
        <location evidence="1">Membrane</location>
        <topology evidence="1">Multi-pass membrane protein</topology>
    </subcellularLocation>
</comment>
<keyword evidence="5 7" id="KW-1133">Transmembrane helix</keyword>
<evidence type="ECO:0000313" key="9">
    <source>
        <dbReference type="EMBL" id="SJM34968.1"/>
    </source>
</evidence>
<keyword evidence="6 7" id="KW-0472">Membrane</keyword>
<reference evidence="10" key="1">
    <citation type="submission" date="2016-12" db="EMBL/GenBank/DDBJ databases">
        <authorList>
            <person name="Brunel B."/>
        </authorList>
    </citation>
    <scope>NUCLEOTIDE SEQUENCE [LARGE SCALE GENOMIC DNA]</scope>
</reference>
<evidence type="ECO:0000256" key="4">
    <source>
        <dbReference type="ARBA" id="ARBA00022748"/>
    </source>
</evidence>
<feature type="transmembrane region" description="Helical" evidence="7">
    <location>
        <begin position="154"/>
        <end position="178"/>
    </location>
</feature>
<keyword evidence="10" id="KW-1185">Reference proteome</keyword>
<dbReference type="RefSeq" id="WP_123151289.1">
    <property type="nucleotide sequence ID" value="NZ_FUIG01000067.1"/>
</dbReference>
<gene>
    <name evidence="9" type="ORF">BQ8482_570025</name>
</gene>
<evidence type="ECO:0000256" key="1">
    <source>
        <dbReference type="ARBA" id="ARBA00004141"/>
    </source>
</evidence>
<feature type="transmembrane region" description="Helical" evidence="7">
    <location>
        <begin position="75"/>
        <end position="99"/>
    </location>
</feature>
<dbReference type="InterPro" id="IPR051790">
    <property type="entry name" value="Cytochrome_c-biogenesis_DsbD"/>
</dbReference>
<protein>
    <submittedName>
        <fullName evidence="9">Cytochrome c biogenesis protein transmembrane region</fullName>
    </submittedName>
</protein>
<evidence type="ECO:0000256" key="3">
    <source>
        <dbReference type="ARBA" id="ARBA00022692"/>
    </source>
</evidence>
<keyword evidence="4" id="KW-0201">Cytochrome c-type biogenesis</keyword>
<dbReference type="GO" id="GO:0017004">
    <property type="term" value="P:cytochrome complex assembly"/>
    <property type="evidence" value="ECO:0007669"/>
    <property type="project" value="UniProtKB-KW"/>
</dbReference>
<evidence type="ECO:0000256" key="2">
    <source>
        <dbReference type="ARBA" id="ARBA00006143"/>
    </source>
</evidence>
<evidence type="ECO:0000256" key="7">
    <source>
        <dbReference type="SAM" id="Phobius"/>
    </source>
</evidence>
<feature type="transmembrane region" description="Helical" evidence="7">
    <location>
        <begin position="41"/>
        <end position="63"/>
    </location>
</feature>
<dbReference type="PANTHER" id="PTHR31272:SF9">
    <property type="entry name" value="BLL1027 PROTEIN"/>
    <property type="match status" value="1"/>
</dbReference>
<feature type="transmembrane region" description="Helical" evidence="7">
    <location>
        <begin position="199"/>
        <end position="216"/>
    </location>
</feature>
<evidence type="ECO:0000259" key="8">
    <source>
        <dbReference type="Pfam" id="PF02683"/>
    </source>
</evidence>
<dbReference type="GO" id="GO:0016020">
    <property type="term" value="C:membrane"/>
    <property type="evidence" value="ECO:0007669"/>
    <property type="project" value="UniProtKB-SubCell"/>
</dbReference>
<evidence type="ECO:0000256" key="6">
    <source>
        <dbReference type="ARBA" id="ARBA00023136"/>
    </source>
</evidence>
<dbReference type="AlphaFoldDB" id="A0A2P9AV09"/>
<name>A0A2P9AV09_9HYPH</name>
<organism evidence="9 10">
    <name type="scientific">Mesorhizobium delmotii</name>
    <dbReference type="NCBI Taxonomy" id="1631247"/>
    <lineage>
        <taxon>Bacteria</taxon>
        <taxon>Pseudomonadati</taxon>
        <taxon>Pseudomonadota</taxon>
        <taxon>Alphaproteobacteria</taxon>
        <taxon>Hyphomicrobiales</taxon>
        <taxon>Phyllobacteriaceae</taxon>
        <taxon>Mesorhizobium</taxon>
    </lineage>
</organism>
<proteinExistence type="inferred from homology"/>
<sequence length="239" mass="24138">MLLGFIFSFLAGVLSTLSPCVLPLIPVVLGAAVSQHRYGPIALAAGLAMSFTAIGLFVATIGFSVGLDGGVFRSAAAVLMLVLGTILIVPAFQAHIALAAGPAGNWVEQRFGAFSSVGLWGQFGVGLLLGAVWSPCVGPTLGAASVLAAQGQDLGQVGVTMVLFGLGAAVPLLILGLMSRETLLSWRSHIAGAGSGLKVALGVLLVMTAAAILSGFDKALETALVNASPEWLTALTPQF</sequence>
<dbReference type="PANTHER" id="PTHR31272">
    <property type="entry name" value="CYTOCHROME C-TYPE BIOGENESIS PROTEIN HI_1454-RELATED"/>
    <property type="match status" value="1"/>
</dbReference>
<feature type="transmembrane region" description="Helical" evidence="7">
    <location>
        <begin position="111"/>
        <end position="134"/>
    </location>
</feature>
<dbReference type="Proteomes" id="UP000245698">
    <property type="component" value="Unassembled WGS sequence"/>
</dbReference>
<keyword evidence="3 7" id="KW-0812">Transmembrane</keyword>
<dbReference type="EMBL" id="FUIG01000067">
    <property type="protein sequence ID" value="SJM34968.1"/>
    <property type="molecule type" value="Genomic_DNA"/>
</dbReference>
<dbReference type="Pfam" id="PF02683">
    <property type="entry name" value="DsbD_TM"/>
    <property type="match status" value="1"/>
</dbReference>
<comment type="similarity">
    <text evidence="2">Belongs to the DsbD family.</text>
</comment>
<feature type="domain" description="Cytochrome C biogenesis protein transmembrane" evidence="8">
    <location>
        <begin position="6"/>
        <end position="212"/>
    </location>
</feature>
<accession>A0A2P9AV09</accession>
<evidence type="ECO:0000313" key="10">
    <source>
        <dbReference type="Proteomes" id="UP000245698"/>
    </source>
</evidence>
<evidence type="ECO:0000256" key="5">
    <source>
        <dbReference type="ARBA" id="ARBA00022989"/>
    </source>
</evidence>